<evidence type="ECO:0000256" key="10">
    <source>
        <dbReference type="ARBA" id="ARBA00023125"/>
    </source>
</evidence>
<keyword evidence="17" id="KW-1185">Reference proteome</keyword>
<dbReference type="FunFam" id="3.40.50.670:FF:000001">
    <property type="entry name" value="DNA topoisomerase 2"/>
    <property type="match status" value="1"/>
</dbReference>
<comment type="function">
    <text evidence="13">Control of topological states of DNA by transient breakage and subsequent rejoining of DNA strands. Topoisomerase II makes double-strand breaks.</text>
</comment>
<feature type="coiled-coil region" evidence="14">
    <location>
        <begin position="1063"/>
        <end position="1090"/>
    </location>
</feature>
<keyword evidence="9 12" id="KW-0799">Topoisomerase</keyword>
<protein>
    <recommendedName>
        <fullName evidence="13">DNA topoisomerase 2</fullName>
        <ecNumber evidence="13">5.6.2.2</ecNumber>
    </recommendedName>
</protein>
<dbReference type="PROSITE" id="PS50880">
    <property type="entry name" value="TOPRIM"/>
    <property type="match status" value="1"/>
</dbReference>
<keyword evidence="5" id="KW-0479">Metal-binding</keyword>
<keyword evidence="14" id="KW-0175">Coiled coil</keyword>
<dbReference type="PROSITE" id="PS00177">
    <property type="entry name" value="TOPOISOMERASE_II"/>
    <property type="match status" value="1"/>
</dbReference>
<keyword evidence="10 12" id="KW-0238">DNA-binding</keyword>
<dbReference type="GO" id="GO:0006265">
    <property type="term" value="P:DNA topological change"/>
    <property type="evidence" value="ECO:0007669"/>
    <property type="project" value="UniProtKB-UniRule"/>
</dbReference>
<dbReference type="SUPFAM" id="SSF56719">
    <property type="entry name" value="Type II DNA topoisomerase"/>
    <property type="match status" value="1"/>
</dbReference>
<evidence type="ECO:0000256" key="7">
    <source>
        <dbReference type="ARBA" id="ARBA00022840"/>
    </source>
</evidence>
<evidence type="ECO:0000259" key="15">
    <source>
        <dbReference type="PROSITE" id="PS50880"/>
    </source>
</evidence>
<dbReference type="AlphaFoldDB" id="A0A0N5C8G5"/>
<dbReference type="Gene3D" id="3.30.1360.40">
    <property type="match status" value="1"/>
</dbReference>
<dbReference type="InterPro" id="IPR018522">
    <property type="entry name" value="TopoIIA_CS"/>
</dbReference>
<evidence type="ECO:0000256" key="9">
    <source>
        <dbReference type="ARBA" id="ARBA00023029"/>
    </source>
</evidence>
<dbReference type="InterPro" id="IPR001241">
    <property type="entry name" value="Topo_IIA"/>
</dbReference>
<dbReference type="Pfam" id="PF16898">
    <property type="entry name" value="TOPRIM_C"/>
    <property type="match status" value="1"/>
</dbReference>
<dbReference type="WBParaSite" id="SPAL_0001421200.2">
    <property type="protein sequence ID" value="SPAL_0001421200.2"/>
    <property type="gene ID" value="SPAL_0001421200"/>
</dbReference>
<evidence type="ECO:0000256" key="14">
    <source>
        <dbReference type="SAM" id="Coils"/>
    </source>
</evidence>
<dbReference type="SMART" id="SM00433">
    <property type="entry name" value="TOP2c"/>
    <property type="match status" value="1"/>
</dbReference>
<comment type="cofactor">
    <cofactor evidence="2">
        <name>Ca(2+)</name>
        <dbReference type="ChEBI" id="CHEBI:29108"/>
    </cofactor>
</comment>
<dbReference type="GO" id="GO:0000819">
    <property type="term" value="P:sister chromatid segregation"/>
    <property type="evidence" value="ECO:0007669"/>
    <property type="project" value="TreeGrafter"/>
</dbReference>
<keyword evidence="8" id="KW-0460">Magnesium</keyword>
<dbReference type="Gene3D" id="3.30.230.10">
    <property type="match status" value="1"/>
</dbReference>
<dbReference type="PANTHER" id="PTHR10169">
    <property type="entry name" value="DNA TOPOISOMERASE/GYRASE"/>
    <property type="match status" value="1"/>
</dbReference>
<proteinExistence type="inferred from homology"/>
<keyword evidence="11 12" id="KW-0413">Isomerase</keyword>
<dbReference type="InterPro" id="IPR001154">
    <property type="entry name" value="TopoII_euk"/>
</dbReference>
<evidence type="ECO:0000256" key="6">
    <source>
        <dbReference type="ARBA" id="ARBA00022741"/>
    </source>
</evidence>
<dbReference type="InterPro" id="IPR013506">
    <property type="entry name" value="Topo_IIA_bsu_dom2"/>
</dbReference>
<comment type="similarity">
    <text evidence="4 13">Belongs to the type II topoisomerase family.</text>
</comment>
<dbReference type="GO" id="GO:0005634">
    <property type="term" value="C:nucleus"/>
    <property type="evidence" value="ECO:0007669"/>
    <property type="project" value="TreeGrafter"/>
</dbReference>
<comment type="catalytic activity">
    <reaction evidence="1 12 13">
        <text>ATP-dependent breakage, passage and rejoining of double-stranded DNA.</text>
        <dbReference type="EC" id="5.6.2.2"/>
    </reaction>
</comment>
<comment type="cofactor">
    <cofactor evidence="3">
        <name>Mg(2+)</name>
        <dbReference type="ChEBI" id="CHEBI:18420"/>
    </cofactor>
</comment>
<evidence type="ECO:0000259" key="16">
    <source>
        <dbReference type="PROSITE" id="PS52040"/>
    </source>
</evidence>
<evidence type="ECO:0000256" key="8">
    <source>
        <dbReference type="ARBA" id="ARBA00022842"/>
    </source>
</evidence>
<evidence type="ECO:0000256" key="1">
    <source>
        <dbReference type="ARBA" id="ARBA00000185"/>
    </source>
</evidence>
<sequence length="1109" mass="127919">MLFKNAFFKRVFSIIVSKYRKQDLRENILLRPDSYIGSTKDITCYQFLFNDETNKMMRSKVSYVPGFIKIFDEILVNAADNKQRDPNMTSIDISVSDYEEIKIRNNGKCIPIQIHPTMDLYIPTLLMGHLLTSSNYDDNEKRIVGGRNGYGAKLCNIYSKQFSITCFDSKNGKKFSQTWYDNMSKCDVPTIEEVQHSNSEDYTEVSFIPDLSRFNMKSINNEVINILRKRAFDVAGTCDGIKVSFNGDLINVSNFEEYVNLYLLEMKETLKVFKTNRWEIYISQSLQGFQQVSFVNNIATLNGGSHVNYITSQIVKHIKDLLKKKIDVTRLKNFHIQSNLNVFIKCSIENPSFSSQTKEELTSKISEFGSKCVIPNSFISDFLENSTIPESIENSTKRQSVGTTKKAKIVFNPKLEDAFYAGSDNSKECSLFLTEGDSAKALVIAGLSVIGKDYYGVFPLKGKIINVRGLSFNDSMKSDVFRNIVEIVNLKENVDYSQDHNRNSLRYGKVILFCDQDFDGVHIKGLIINLFHKFWPELVESGFIQTFKTPLIKVTRGKETFKFYSKFDFDEWLNKRENKEDFLKCKIKYYKGLGTSTEEEAKEYFKEFDRNLITFTCNSENDHSSIKNAFSKTSTSDRKEMIQNHTSTGTSDSNSLPISTFINSDLVDFFKYDIKRSIPNVVDGLKPSQRKVLYTMFNKKFKNGKIKVNQLAGITADFSLYHHGEDFLTSTIVKMAQNFVGAENINLLEPDGQFGTRACGGSDSAAGRYIHTFLNPLTRLLFPKEDDKLLNYTEEENQITEPIYYVPIIPMILVNGGKGIGTGWNTFVCPYNPVDIINNIRLMLDEKEPIKMVPYFRNFKGSVTETKVNGSFEIKGVSKIFFNDLENTLKIVITELPIGLWTDTFKEKILQPFHEKKILKSFRDLTDDNNIEFQIILSKEKNVPIKLAKSLKKLVNTKSMVLLDGKDNLKHYKDRNEIFEEFFNIRKNLYEKRLLNEINILSRQLLIYKNQRDYINNILSNKMSLINKSKKVMIENLKSKGFCPNPLKENSNDYDYLTNISLYQFTDKEISKLEQKIAEESKKINSYKMLTWKDLWNNDLSKFEASYKP</sequence>
<keyword evidence="7 13" id="KW-0067">ATP-binding</keyword>
<evidence type="ECO:0000313" key="18">
    <source>
        <dbReference type="WBParaSite" id="SPAL_0001421200.2"/>
    </source>
</evidence>
<comment type="subunit">
    <text evidence="13">Homodimer.</text>
</comment>
<dbReference type="PANTHER" id="PTHR10169:SF38">
    <property type="entry name" value="DNA TOPOISOMERASE 2"/>
    <property type="match status" value="1"/>
</dbReference>
<dbReference type="Gene3D" id="1.10.268.10">
    <property type="entry name" value="Topoisomerase, domain 3"/>
    <property type="match status" value="1"/>
</dbReference>
<dbReference type="FunFam" id="3.30.565.10:FF:000004">
    <property type="entry name" value="DNA topoisomerase 2"/>
    <property type="match status" value="1"/>
</dbReference>
<dbReference type="STRING" id="174720.A0A0N5C8G5"/>
<dbReference type="Gene3D" id="3.30.1490.30">
    <property type="match status" value="1"/>
</dbReference>
<evidence type="ECO:0000256" key="11">
    <source>
        <dbReference type="ARBA" id="ARBA00023235"/>
    </source>
</evidence>
<dbReference type="InterPro" id="IPR031660">
    <property type="entry name" value="TOPRIM_C"/>
</dbReference>
<dbReference type="InterPro" id="IPR013757">
    <property type="entry name" value="Topo_IIA_A_a_sf"/>
</dbReference>
<dbReference type="GO" id="GO:0003677">
    <property type="term" value="F:DNA binding"/>
    <property type="evidence" value="ECO:0007669"/>
    <property type="project" value="UniProtKB-UniRule"/>
</dbReference>
<dbReference type="SUPFAM" id="SSF55874">
    <property type="entry name" value="ATPase domain of HSP90 chaperone/DNA topoisomerase II/histidine kinase"/>
    <property type="match status" value="1"/>
</dbReference>
<evidence type="ECO:0000256" key="3">
    <source>
        <dbReference type="ARBA" id="ARBA00001946"/>
    </source>
</evidence>
<accession>A0A0N5C8G5</accession>
<dbReference type="FunFam" id="3.90.199.10:FF:000002">
    <property type="entry name" value="DNA topoisomerase 2"/>
    <property type="match status" value="1"/>
</dbReference>
<dbReference type="Gene3D" id="3.90.199.10">
    <property type="entry name" value="Topoisomerase II, domain 5"/>
    <property type="match status" value="1"/>
</dbReference>
<reference evidence="18" key="1">
    <citation type="submission" date="2017-02" db="UniProtKB">
        <authorList>
            <consortium name="WormBaseParasite"/>
        </authorList>
    </citation>
    <scope>IDENTIFICATION</scope>
</reference>
<dbReference type="GO" id="GO:0046872">
    <property type="term" value="F:metal ion binding"/>
    <property type="evidence" value="ECO:0007669"/>
    <property type="project" value="UniProtKB-KW"/>
</dbReference>
<dbReference type="InterPro" id="IPR006171">
    <property type="entry name" value="TOPRIM_dom"/>
</dbReference>
<dbReference type="GO" id="GO:0005524">
    <property type="term" value="F:ATP binding"/>
    <property type="evidence" value="ECO:0007669"/>
    <property type="project" value="UniProtKB-UniRule"/>
</dbReference>
<evidence type="ECO:0000256" key="2">
    <source>
        <dbReference type="ARBA" id="ARBA00001913"/>
    </source>
</evidence>
<keyword evidence="6 13" id="KW-0547">Nucleotide-binding</keyword>
<dbReference type="Pfam" id="PF01751">
    <property type="entry name" value="Toprim"/>
    <property type="match status" value="1"/>
</dbReference>
<evidence type="ECO:0000256" key="12">
    <source>
        <dbReference type="PROSITE-ProRule" id="PRU01384"/>
    </source>
</evidence>
<feature type="domain" description="Toprim" evidence="15">
    <location>
        <begin position="429"/>
        <end position="546"/>
    </location>
</feature>
<evidence type="ECO:0000256" key="4">
    <source>
        <dbReference type="ARBA" id="ARBA00011080"/>
    </source>
</evidence>
<dbReference type="InterPro" id="IPR050634">
    <property type="entry name" value="DNA_Topoisomerase_II"/>
</dbReference>
<dbReference type="InterPro" id="IPR036890">
    <property type="entry name" value="HATPase_C_sf"/>
</dbReference>
<dbReference type="GO" id="GO:0003918">
    <property type="term" value="F:DNA topoisomerase type II (double strand cut, ATP-hydrolyzing) activity"/>
    <property type="evidence" value="ECO:0007669"/>
    <property type="project" value="UniProtKB-UniRule"/>
</dbReference>
<dbReference type="Pfam" id="PF00204">
    <property type="entry name" value="DNA_gyraseB"/>
    <property type="match status" value="1"/>
</dbReference>
<dbReference type="SMART" id="SM00434">
    <property type="entry name" value="TOP4c"/>
    <property type="match status" value="1"/>
</dbReference>
<dbReference type="GO" id="GO:0000712">
    <property type="term" value="P:resolution of meiotic recombination intermediates"/>
    <property type="evidence" value="ECO:0007669"/>
    <property type="project" value="TreeGrafter"/>
</dbReference>
<dbReference type="Gene3D" id="3.40.50.670">
    <property type="match status" value="1"/>
</dbReference>
<dbReference type="Proteomes" id="UP000046392">
    <property type="component" value="Unplaced"/>
</dbReference>
<dbReference type="InterPro" id="IPR013760">
    <property type="entry name" value="Topo_IIA-like_dom_sf"/>
</dbReference>
<dbReference type="InterPro" id="IPR013758">
    <property type="entry name" value="Topo_IIA_A/C_ab"/>
</dbReference>
<dbReference type="Pfam" id="PF00521">
    <property type="entry name" value="DNA_topoisoIV"/>
    <property type="match status" value="1"/>
</dbReference>
<dbReference type="InterPro" id="IPR002205">
    <property type="entry name" value="Topo_IIA_dom_A"/>
</dbReference>
<dbReference type="SUPFAM" id="SSF54211">
    <property type="entry name" value="Ribosomal protein S5 domain 2-like"/>
    <property type="match status" value="1"/>
</dbReference>
<dbReference type="PRINTS" id="PR01158">
    <property type="entry name" value="TOPISMRASEII"/>
</dbReference>
<dbReference type="EC" id="5.6.2.2" evidence="13"/>
<dbReference type="Gene3D" id="3.30.565.10">
    <property type="entry name" value="Histidine kinase-like ATPase, C-terminal domain"/>
    <property type="match status" value="1"/>
</dbReference>
<dbReference type="CDD" id="cd03481">
    <property type="entry name" value="TopoIIA_Trans_ScTopoIIA"/>
    <property type="match status" value="1"/>
</dbReference>
<name>A0A0N5C8G5_STREA</name>
<dbReference type="PRINTS" id="PR00418">
    <property type="entry name" value="TPI2FAMILY"/>
</dbReference>
<dbReference type="InterPro" id="IPR014721">
    <property type="entry name" value="Ribsml_uS5_D2-typ_fold_subgr"/>
</dbReference>
<dbReference type="InterPro" id="IPR020568">
    <property type="entry name" value="Ribosomal_Su5_D2-typ_SF"/>
</dbReference>
<dbReference type="InterPro" id="IPR013759">
    <property type="entry name" value="Topo_IIA_B_C"/>
</dbReference>
<dbReference type="PROSITE" id="PS52040">
    <property type="entry name" value="TOPO_IIA"/>
    <property type="match status" value="1"/>
</dbReference>
<feature type="active site" description="O-(5'-phospho-DNA)-tyrosine intermediate" evidence="12">
    <location>
        <position position="769"/>
    </location>
</feature>
<feature type="domain" description="Topo IIA-type catalytic" evidence="16">
    <location>
        <begin position="678"/>
        <end position="1100"/>
    </location>
</feature>
<evidence type="ECO:0000256" key="5">
    <source>
        <dbReference type="ARBA" id="ARBA00022723"/>
    </source>
</evidence>
<organism evidence="17 18">
    <name type="scientific">Strongyloides papillosus</name>
    <name type="common">Intestinal threadworm</name>
    <dbReference type="NCBI Taxonomy" id="174720"/>
    <lineage>
        <taxon>Eukaryota</taxon>
        <taxon>Metazoa</taxon>
        <taxon>Ecdysozoa</taxon>
        <taxon>Nematoda</taxon>
        <taxon>Chromadorea</taxon>
        <taxon>Rhabditida</taxon>
        <taxon>Tylenchina</taxon>
        <taxon>Panagrolaimomorpha</taxon>
        <taxon>Strongyloidoidea</taxon>
        <taxon>Strongyloididae</taxon>
        <taxon>Strongyloides</taxon>
    </lineage>
</organism>
<evidence type="ECO:0000256" key="13">
    <source>
        <dbReference type="RuleBase" id="RU362094"/>
    </source>
</evidence>
<evidence type="ECO:0000313" key="17">
    <source>
        <dbReference type="Proteomes" id="UP000046392"/>
    </source>
</evidence>